<dbReference type="PANTHER" id="PTHR34300:SF2">
    <property type="entry name" value="QUEUOSINE PRECURSOR TRANSPORTER-RELATED"/>
    <property type="match status" value="1"/>
</dbReference>
<protein>
    <recommendedName>
        <fullName evidence="1">Probable queuosine precursor transporter</fullName>
        <shortName evidence="1">Q precursor transporter</shortName>
    </recommendedName>
</protein>
<dbReference type="NCBIfam" id="TIGR00697">
    <property type="entry name" value="queuosine precursor transporter"/>
    <property type="match status" value="1"/>
</dbReference>
<dbReference type="RefSeq" id="WP_381423283.1">
    <property type="nucleotide sequence ID" value="NZ_JBHSDH010000013.1"/>
</dbReference>
<comment type="subcellular location">
    <subcellularLocation>
        <location evidence="1">Cell inner membrane</location>
        <topology evidence="1">Multi-pass membrane protein</topology>
    </subcellularLocation>
</comment>
<comment type="similarity">
    <text evidence="1">Belongs to the vitamin uptake transporter (VUT/ECF) (TC 2.A.88) family. Q precursor transporter subfamily.</text>
</comment>
<feature type="transmembrane region" description="Helical" evidence="1">
    <location>
        <begin position="127"/>
        <end position="148"/>
    </location>
</feature>
<feature type="transmembrane region" description="Helical" evidence="1">
    <location>
        <begin position="160"/>
        <end position="183"/>
    </location>
</feature>
<feature type="transmembrane region" description="Helical" evidence="1">
    <location>
        <begin position="52"/>
        <end position="74"/>
    </location>
</feature>
<organism evidence="2 3">
    <name type="scientific">Sphingorhabdus arenilitoris</name>
    <dbReference type="NCBI Taxonomy" id="1490041"/>
    <lineage>
        <taxon>Bacteria</taxon>
        <taxon>Pseudomonadati</taxon>
        <taxon>Pseudomonadota</taxon>
        <taxon>Alphaproteobacteria</taxon>
        <taxon>Sphingomonadales</taxon>
        <taxon>Sphingomonadaceae</taxon>
        <taxon>Sphingorhabdus</taxon>
    </lineage>
</organism>
<keyword evidence="1" id="KW-0812">Transmembrane</keyword>
<comment type="caution">
    <text evidence="2">The sequence shown here is derived from an EMBL/GenBank/DDBJ whole genome shotgun (WGS) entry which is preliminary data.</text>
</comment>
<evidence type="ECO:0000256" key="1">
    <source>
        <dbReference type="HAMAP-Rule" id="MF_02088"/>
    </source>
</evidence>
<name>A0ABV8RGZ3_9SPHN</name>
<evidence type="ECO:0000313" key="3">
    <source>
        <dbReference type="Proteomes" id="UP001595887"/>
    </source>
</evidence>
<keyword evidence="1" id="KW-0813">Transport</keyword>
<sequence>MTDPVTRPTIANETADRRFLYYDFIMAAFVAILLLSNIIGASKRSEVVLPVIGEWSFGAGVLFFPISYIIGDVLTEVYGYARARRVIWTGFAALIFMAFMSWAVVSLPPAQGWPFQEDYENVFGNSWRIVLASIVAFWAGEFANSFVMARMKIWTKGKALWTRTIGSTIVGQGLDSLIFYPLAFWGLAGWPVEQIWQVVVSQFLIKTLWEALLTPVTYAVIGFLKRREGVDIFDEGTDFSPFKAKL</sequence>
<comment type="function">
    <text evidence="1">Involved in the import of queuosine (Q) precursors, required for Q precursor salvage.</text>
</comment>
<dbReference type="InterPro" id="IPR003744">
    <property type="entry name" value="YhhQ"/>
</dbReference>
<dbReference type="Proteomes" id="UP001595887">
    <property type="component" value="Unassembled WGS sequence"/>
</dbReference>
<keyword evidence="3" id="KW-1185">Reference proteome</keyword>
<gene>
    <name evidence="2" type="ORF">ACFOWX_08870</name>
</gene>
<dbReference type="EMBL" id="JBHSDH010000013">
    <property type="protein sequence ID" value="MFC4292524.1"/>
    <property type="molecule type" value="Genomic_DNA"/>
</dbReference>
<keyword evidence="1" id="KW-1133">Transmembrane helix</keyword>
<dbReference type="HAMAP" id="MF_02088">
    <property type="entry name" value="Q_prec_transport"/>
    <property type="match status" value="1"/>
</dbReference>
<feature type="transmembrane region" description="Helical" evidence="1">
    <location>
        <begin position="203"/>
        <end position="224"/>
    </location>
</feature>
<proteinExistence type="inferred from homology"/>
<keyword evidence="1" id="KW-0997">Cell inner membrane</keyword>
<accession>A0ABV8RGZ3</accession>
<evidence type="ECO:0000313" key="2">
    <source>
        <dbReference type="EMBL" id="MFC4292524.1"/>
    </source>
</evidence>
<dbReference type="PANTHER" id="PTHR34300">
    <property type="entry name" value="QUEUOSINE PRECURSOR TRANSPORTER-RELATED"/>
    <property type="match status" value="1"/>
</dbReference>
<keyword evidence="1" id="KW-1003">Cell membrane</keyword>
<keyword evidence="1" id="KW-0472">Membrane</keyword>
<feature type="transmembrane region" description="Helical" evidence="1">
    <location>
        <begin position="20"/>
        <end position="40"/>
    </location>
</feature>
<reference evidence="3" key="1">
    <citation type="journal article" date="2019" name="Int. J. Syst. Evol. Microbiol.">
        <title>The Global Catalogue of Microorganisms (GCM) 10K type strain sequencing project: providing services to taxonomists for standard genome sequencing and annotation.</title>
        <authorList>
            <consortium name="The Broad Institute Genomics Platform"/>
            <consortium name="The Broad Institute Genome Sequencing Center for Infectious Disease"/>
            <person name="Wu L."/>
            <person name="Ma J."/>
        </authorList>
    </citation>
    <scope>NUCLEOTIDE SEQUENCE [LARGE SCALE GENOMIC DNA]</scope>
    <source>
        <strain evidence="3">CECT 8531</strain>
    </source>
</reference>
<dbReference type="Pfam" id="PF02592">
    <property type="entry name" value="Vut_1"/>
    <property type="match status" value="1"/>
</dbReference>
<feature type="transmembrane region" description="Helical" evidence="1">
    <location>
        <begin position="86"/>
        <end position="107"/>
    </location>
</feature>